<dbReference type="EMBL" id="JAQHXR010000002">
    <property type="protein sequence ID" value="MDA3968925.1"/>
    <property type="molecule type" value="Genomic_DNA"/>
</dbReference>
<feature type="domain" description="Peptidase M15C" evidence="3">
    <location>
        <begin position="165"/>
        <end position="232"/>
    </location>
</feature>
<gene>
    <name evidence="4" type="ORF">PF021_04460</name>
</gene>
<reference evidence="4 5" key="1">
    <citation type="submission" date="2023-01" db="EMBL/GenBank/DDBJ databases">
        <title>Description of Helicobacter ibis sp. nov. isolated from faecal droppings of black-faced ibis (Theristicus melanopis).</title>
        <authorList>
            <person name="Lopez-Cantillo M."/>
            <person name="Vidal-Veuthey B."/>
            <person name="Mella A."/>
            <person name="De La Haba R."/>
            <person name="Collado L."/>
        </authorList>
    </citation>
    <scope>NUCLEOTIDE SEQUENCE [LARGE SCALE GENOMIC DNA]</scope>
    <source>
        <strain evidence="4 5">A82</strain>
    </source>
</reference>
<evidence type="ECO:0000259" key="3">
    <source>
        <dbReference type="Pfam" id="PF13539"/>
    </source>
</evidence>
<keyword evidence="5" id="KW-1185">Reference proteome</keyword>
<dbReference type="InterPro" id="IPR009045">
    <property type="entry name" value="Zn_M74/Hedgehog-like"/>
</dbReference>
<evidence type="ECO:0000256" key="2">
    <source>
        <dbReference type="SAM" id="SignalP"/>
    </source>
</evidence>
<dbReference type="Gene3D" id="3.30.1380.10">
    <property type="match status" value="1"/>
</dbReference>
<dbReference type="Proteomes" id="UP001210261">
    <property type="component" value="Unassembled WGS sequence"/>
</dbReference>
<feature type="coiled-coil region" evidence="1">
    <location>
        <begin position="126"/>
        <end position="153"/>
    </location>
</feature>
<name>A0ABT4VE22_9HELI</name>
<keyword evidence="1" id="KW-0175">Coiled coil</keyword>
<evidence type="ECO:0000313" key="4">
    <source>
        <dbReference type="EMBL" id="MDA3968925.1"/>
    </source>
</evidence>
<feature type="chain" id="PRO_5045840226" evidence="2">
    <location>
        <begin position="18"/>
        <end position="245"/>
    </location>
</feature>
<feature type="signal peptide" evidence="2">
    <location>
        <begin position="1"/>
        <end position="17"/>
    </location>
</feature>
<organism evidence="4 5">
    <name type="scientific">Helicobacter ibis</name>
    <dbReference type="NCBI Taxonomy" id="2962633"/>
    <lineage>
        <taxon>Bacteria</taxon>
        <taxon>Pseudomonadati</taxon>
        <taxon>Campylobacterota</taxon>
        <taxon>Epsilonproteobacteria</taxon>
        <taxon>Campylobacterales</taxon>
        <taxon>Helicobacteraceae</taxon>
        <taxon>Helicobacter</taxon>
    </lineage>
</organism>
<accession>A0ABT4VE22</accession>
<proteinExistence type="predicted"/>
<protein>
    <submittedName>
        <fullName evidence="4">M15 family metallopeptidase</fullName>
    </submittedName>
</protein>
<dbReference type="InterPro" id="IPR039561">
    <property type="entry name" value="Peptidase_M15C"/>
</dbReference>
<dbReference type="SUPFAM" id="SSF55166">
    <property type="entry name" value="Hedgehog/DD-peptidase"/>
    <property type="match status" value="1"/>
</dbReference>
<dbReference type="Pfam" id="PF13539">
    <property type="entry name" value="Peptidase_M15_4"/>
    <property type="match status" value="1"/>
</dbReference>
<evidence type="ECO:0000256" key="1">
    <source>
        <dbReference type="SAM" id="Coils"/>
    </source>
</evidence>
<dbReference type="RefSeq" id="WP_271021217.1">
    <property type="nucleotide sequence ID" value="NZ_JAQHXR010000002.1"/>
</dbReference>
<evidence type="ECO:0000313" key="5">
    <source>
        <dbReference type="Proteomes" id="UP001210261"/>
    </source>
</evidence>
<comment type="caution">
    <text evidence="4">The sequence shown here is derived from an EMBL/GenBank/DDBJ whole genome shotgun (WGS) entry which is preliminary data.</text>
</comment>
<keyword evidence="2" id="KW-0732">Signal</keyword>
<sequence>MFYRIFFVLLLCHVANAQIAQNCLKESYDDILHIDDLTITFRDSTTLQWKDNSQKIYEEKLNNPFMSYSFDTKYPTQMSQKPELDSSRIRDIKFFKKIYGTSKQSVENNLEKIKWIDESYVLFNTKNNASEALKRVIHNLKTLKEENKKYLTNIGGTYKWRNIADSNNLSPHSFGIAIDINVKYSRYWLWDIQTNNNKKIEQIPAQIVEIFENEGFIWGGKWWHYDTMHFEYRPEILCFSRHDDR</sequence>